<dbReference type="InterPro" id="IPR035328">
    <property type="entry name" value="DUF3048_C"/>
</dbReference>
<accession>A0ABR9QFV1</accession>
<evidence type="ECO:0000313" key="5">
    <source>
        <dbReference type="Proteomes" id="UP001516662"/>
    </source>
</evidence>
<dbReference type="PROSITE" id="PS51257">
    <property type="entry name" value="PROKAR_LIPOPROTEIN"/>
    <property type="match status" value="1"/>
</dbReference>
<dbReference type="InterPro" id="IPR021416">
    <property type="entry name" value="DUF3048_N"/>
</dbReference>
<dbReference type="RefSeq" id="WP_193534833.1">
    <property type="nucleotide sequence ID" value="NZ_JADCLJ010000008.1"/>
</dbReference>
<comment type="caution">
    <text evidence="4">The sequence shown here is derived from an EMBL/GenBank/DDBJ whole genome shotgun (WGS) entry which is preliminary data.</text>
</comment>
<evidence type="ECO:0000256" key="1">
    <source>
        <dbReference type="SAM" id="SignalP"/>
    </source>
</evidence>
<keyword evidence="1" id="KW-0732">Signal</keyword>
<sequence length="351" mass="40011">MKRKMFYFLIALLILSTGCSKQQEVVKVEPEIEIEEKDVVEEETEAESKELAFDHTYPLTGIGTNDNIDNRAVVITVNNHPKARPQSGLHKADIIYEVLAEGNVTRFVAVYQSEKAEIIGPVRSARDYFIDLTKSFNPFFIAHGWSPKAKQMLEAGEVDNINGLFYDGTLFWRSKDRVAPHNSYISFENIEKGAAKKNYDLTVKPKNYTFLTEEDIANLDGDASNHVTIAYDSSKTWKVEYDYDSQPEKYKRYSAEVQTVDKENKSPVLLDNIFIVEMDHKVIDQAGRRDIDLTSGGKGWLLQKGLKTEVEWKNIEGRIIPFKDGKEIGFVPGKTWINIVPNLKIVTFDEN</sequence>
<evidence type="ECO:0000259" key="2">
    <source>
        <dbReference type="Pfam" id="PF11258"/>
    </source>
</evidence>
<dbReference type="InterPro" id="IPR023158">
    <property type="entry name" value="YerB-like_sf"/>
</dbReference>
<dbReference type="SUPFAM" id="SSF159774">
    <property type="entry name" value="YerB-like"/>
    <property type="match status" value="1"/>
</dbReference>
<feature type="domain" description="DUF3048" evidence="3">
    <location>
        <begin position="227"/>
        <end position="337"/>
    </location>
</feature>
<evidence type="ECO:0000313" key="4">
    <source>
        <dbReference type="EMBL" id="MBE4907348.1"/>
    </source>
</evidence>
<dbReference type="Proteomes" id="UP001516662">
    <property type="component" value="Unassembled WGS sequence"/>
</dbReference>
<proteinExistence type="predicted"/>
<dbReference type="Pfam" id="PF17479">
    <property type="entry name" value="DUF3048_C"/>
    <property type="match status" value="1"/>
</dbReference>
<gene>
    <name evidence="4" type="ORF">IMZ08_04640</name>
</gene>
<evidence type="ECO:0000259" key="3">
    <source>
        <dbReference type="Pfam" id="PF17479"/>
    </source>
</evidence>
<keyword evidence="5" id="KW-1185">Reference proteome</keyword>
<name>A0ABR9QFV1_9BACI</name>
<organism evidence="4 5">
    <name type="scientific">Litchfieldia luteola</name>
    <dbReference type="NCBI Taxonomy" id="682179"/>
    <lineage>
        <taxon>Bacteria</taxon>
        <taxon>Bacillati</taxon>
        <taxon>Bacillota</taxon>
        <taxon>Bacilli</taxon>
        <taxon>Bacillales</taxon>
        <taxon>Bacillaceae</taxon>
        <taxon>Litchfieldia</taxon>
    </lineage>
</organism>
<feature type="signal peptide" evidence="1">
    <location>
        <begin position="1"/>
        <end position="22"/>
    </location>
</feature>
<protein>
    <submittedName>
        <fullName evidence="4">DUF3048 domain-containing protein</fullName>
    </submittedName>
</protein>
<feature type="domain" description="DUF3048" evidence="2">
    <location>
        <begin position="59"/>
        <end position="199"/>
    </location>
</feature>
<reference evidence="4 5" key="1">
    <citation type="submission" date="2020-10" db="EMBL/GenBank/DDBJ databases">
        <title>Bacillus sp. HD4P25, an endophyte from a halophyte.</title>
        <authorList>
            <person name="Sun J.-Q."/>
        </authorList>
    </citation>
    <scope>NUCLEOTIDE SEQUENCE [LARGE SCALE GENOMIC DNA]</scope>
    <source>
        <strain evidence="4 5">YIM 93174</strain>
    </source>
</reference>
<feature type="chain" id="PRO_5046029967" evidence="1">
    <location>
        <begin position="23"/>
        <end position="351"/>
    </location>
</feature>
<dbReference type="Gene3D" id="3.50.90.10">
    <property type="entry name" value="YerB-like"/>
    <property type="match status" value="1"/>
</dbReference>
<dbReference type="EMBL" id="JADCLJ010000008">
    <property type="protein sequence ID" value="MBE4907348.1"/>
    <property type="molecule type" value="Genomic_DNA"/>
</dbReference>
<dbReference type="Pfam" id="PF11258">
    <property type="entry name" value="DUF3048"/>
    <property type="match status" value="1"/>
</dbReference>